<dbReference type="EMBL" id="JAXCEH010000001">
    <property type="protein sequence ID" value="MFA1552283.1"/>
    <property type="molecule type" value="Genomic_DNA"/>
</dbReference>
<organism evidence="3 4">
    <name type="scientific">Actinomadura chokoriensis</name>
    <dbReference type="NCBI Taxonomy" id="454156"/>
    <lineage>
        <taxon>Bacteria</taxon>
        <taxon>Bacillati</taxon>
        <taxon>Actinomycetota</taxon>
        <taxon>Actinomycetes</taxon>
        <taxon>Streptosporangiales</taxon>
        <taxon>Thermomonosporaceae</taxon>
        <taxon>Actinomadura</taxon>
    </lineage>
</organism>
<keyword evidence="2" id="KW-0812">Transmembrane</keyword>
<evidence type="ECO:0000256" key="2">
    <source>
        <dbReference type="SAM" id="Phobius"/>
    </source>
</evidence>
<feature type="transmembrane region" description="Helical" evidence="2">
    <location>
        <begin position="465"/>
        <end position="491"/>
    </location>
</feature>
<feature type="transmembrane region" description="Helical" evidence="2">
    <location>
        <begin position="272"/>
        <end position="303"/>
    </location>
</feature>
<feature type="region of interest" description="Disordered" evidence="1">
    <location>
        <begin position="1"/>
        <end position="28"/>
    </location>
</feature>
<feature type="transmembrane region" description="Helical" evidence="2">
    <location>
        <begin position="28"/>
        <end position="53"/>
    </location>
</feature>
<name>A0ABV4QRD0_9ACTN</name>
<feature type="transmembrane region" description="Helical" evidence="2">
    <location>
        <begin position="237"/>
        <end position="260"/>
    </location>
</feature>
<dbReference type="Proteomes" id="UP001569904">
    <property type="component" value="Unassembled WGS sequence"/>
</dbReference>
<protein>
    <recommendedName>
        <fullName evidence="5">DUF2029 domain-containing protein</fullName>
    </recommendedName>
</protein>
<keyword evidence="2" id="KW-0472">Membrane</keyword>
<accession>A0ABV4QRD0</accession>
<keyword evidence="2" id="KW-1133">Transmembrane helix</keyword>
<feature type="transmembrane region" description="Helical" evidence="2">
    <location>
        <begin position="104"/>
        <end position="122"/>
    </location>
</feature>
<feature type="transmembrane region" description="Helical" evidence="2">
    <location>
        <begin position="309"/>
        <end position="328"/>
    </location>
</feature>
<keyword evidence="4" id="KW-1185">Reference proteome</keyword>
<reference evidence="3 4" key="1">
    <citation type="submission" date="2023-11" db="EMBL/GenBank/DDBJ databases">
        <title>Actinomadura monticuli sp. nov., isolated from volcanic ash.</title>
        <authorList>
            <person name="Lee S.D."/>
            <person name="Yang H."/>
            <person name="Kim I.S."/>
        </authorList>
    </citation>
    <scope>NUCLEOTIDE SEQUENCE [LARGE SCALE GENOMIC DNA]</scope>
    <source>
        <strain evidence="3 4">DSM 45346</strain>
    </source>
</reference>
<feature type="transmembrane region" description="Helical" evidence="2">
    <location>
        <begin position="364"/>
        <end position="384"/>
    </location>
</feature>
<feature type="compositionally biased region" description="Basic and acidic residues" evidence="1">
    <location>
        <begin position="1"/>
        <end position="14"/>
    </location>
</feature>
<evidence type="ECO:0000313" key="4">
    <source>
        <dbReference type="Proteomes" id="UP001569904"/>
    </source>
</evidence>
<gene>
    <name evidence="3" type="ORF">SM436_01130</name>
</gene>
<evidence type="ECO:0000256" key="1">
    <source>
        <dbReference type="SAM" id="MobiDB-lite"/>
    </source>
</evidence>
<feature type="transmembrane region" description="Helical" evidence="2">
    <location>
        <begin position="73"/>
        <end position="92"/>
    </location>
</feature>
<dbReference type="RefSeq" id="WP_371938566.1">
    <property type="nucleotide sequence ID" value="NZ_JAXCEH010000001.1"/>
</dbReference>
<evidence type="ECO:0008006" key="5">
    <source>
        <dbReference type="Google" id="ProtNLM"/>
    </source>
</evidence>
<comment type="caution">
    <text evidence="3">The sequence shown here is derived from an EMBL/GenBank/DDBJ whole genome shotgun (WGS) entry which is preliminary data.</text>
</comment>
<feature type="transmembrane region" description="Helical" evidence="2">
    <location>
        <begin position="200"/>
        <end position="217"/>
    </location>
</feature>
<evidence type="ECO:0000313" key="3">
    <source>
        <dbReference type="EMBL" id="MFA1552283.1"/>
    </source>
</evidence>
<feature type="transmembrane region" description="Helical" evidence="2">
    <location>
        <begin position="396"/>
        <end position="418"/>
    </location>
</feature>
<proteinExistence type="predicted"/>
<dbReference type="Pfam" id="PF26314">
    <property type="entry name" value="MptA_B_family"/>
    <property type="match status" value="1"/>
</dbReference>
<sequence>MTAGTRERRQDERTGPSGRRSPRLSGPASTAAIGASLTVIAMIGLLGPSAAVVTTDHDPSLPGPALGEMGTTLVLAAALALGACGLAGGVMAVGRGWTPDPRRLLAGGLVAALALALLPAMGSHDMLNYAAFGRIANLGHNPFTMSPADLRQSGDPVGRWVTGPWTDTPSVYGPLATLTQTAASALGGASMAWTVAWLKIWNFVMFAVAALVLHHLAGPDAARRLRVHLFWTANPLVLWNLVACGHIEGQAVGFGVIALWTLRVALRPGSPLWPAVACGLALGAAVAVKAPFVLLGIGVAWAARRSPRILAAVGLSAAAVLLTGYLATGPEAITAVLQRSADASWITYWTLFSVAAGAPPPGWMLSYGALAISAGVAALILRSLPRHDQGEERETSVRVGVAVVLGWLLITPVYYPWYEAMLVPLLALWPASRLDELTLWRALLSTLASLPGVVMEFTSPATKQLVILMAGLINPTVLFVVTVAFVGALALRRVRTPGPGA</sequence>